<reference evidence="3 4" key="1">
    <citation type="journal article" date="2017" name="Mol. Plant">
        <title>The Genome of Medicinal Plant Macleaya cordata Provides New Insights into Benzylisoquinoline Alkaloids Metabolism.</title>
        <authorList>
            <person name="Liu X."/>
            <person name="Liu Y."/>
            <person name="Huang P."/>
            <person name="Ma Y."/>
            <person name="Qing Z."/>
            <person name="Tang Q."/>
            <person name="Cao H."/>
            <person name="Cheng P."/>
            <person name="Zheng Y."/>
            <person name="Yuan Z."/>
            <person name="Zhou Y."/>
            <person name="Liu J."/>
            <person name="Tang Z."/>
            <person name="Zhuo Y."/>
            <person name="Zhang Y."/>
            <person name="Yu L."/>
            <person name="Huang J."/>
            <person name="Yang P."/>
            <person name="Peng Q."/>
            <person name="Zhang J."/>
            <person name="Jiang W."/>
            <person name="Zhang Z."/>
            <person name="Lin K."/>
            <person name="Ro D.K."/>
            <person name="Chen X."/>
            <person name="Xiong X."/>
            <person name="Shang Y."/>
            <person name="Huang S."/>
            <person name="Zeng J."/>
        </authorList>
    </citation>
    <scope>NUCLEOTIDE SEQUENCE [LARGE SCALE GENOMIC DNA]</scope>
    <source>
        <strain evidence="4">cv. BLH2017</strain>
        <tissue evidence="3">Root</tissue>
    </source>
</reference>
<dbReference type="EMBL" id="MVGT01001902">
    <property type="protein sequence ID" value="OVA10442.1"/>
    <property type="molecule type" value="Genomic_DNA"/>
</dbReference>
<dbReference type="InParanoid" id="A0A200QJ37"/>
<feature type="domain" description="RIN4 pathogenic type III effector avirulence factor Avr cleavage site" evidence="2">
    <location>
        <begin position="156"/>
        <end position="190"/>
    </location>
</feature>
<dbReference type="InterPro" id="IPR008700">
    <property type="entry name" value="TypeIII_avirulence_cleave"/>
</dbReference>
<feature type="domain" description="RIN4 pathogenic type III effector avirulence factor Avr cleavage site" evidence="2">
    <location>
        <begin position="220"/>
        <end position="252"/>
    </location>
</feature>
<feature type="compositionally biased region" description="Basic and acidic residues" evidence="1">
    <location>
        <begin position="30"/>
        <end position="39"/>
    </location>
</feature>
<accession>A0A200QJ37</accession>
<dbReference type="PANTHER" id="PTHR33159:SF6">
    <property type="entry name" value="RPM1-INTERACTING PROTEIN 4"/>
    <property type="match status" value="1"/>
</dbReference>
<feature type="compositionally biased region" description="Acidic residues" evidence="1">
    <location>
        <begin position="167"/>
        <end position="176"/>
    </location>
</feature>
<feature type="compositionally biased region" description="Acidic residues" evidence="1">
    <location>
        <begin position="383"/>
        <end position="400"/>
    </location>
</feature>
<organism evidence="3 4">
    <name type="scientific">Macleaya cordata</name>
    <name type="common">Five-seeded plume-poppy</name>
    <name type="synonym">Bocconia cordata</name>
    <dbReference type="NCBI Taxonomy" id="56857"/>
    <lineage>
        <taxon>Eukaryota</taxon>
        <taxon>Viridiplantae</taxon>
        <taxon>Streptophyta</taxon>
        <taxon>Embryophyta</taxon>
        <taxon>Tracheophyta</taxon>
        <taxon>Spermatophyta</taxon>
        <taxon>Magnoliopsida</taxon>
        <taxon>Ranunculales</taxon>
        <taxon>Papaveraceae</taxon>
        <taxon>Papaveroideae</taxon>
        <taxon>Macleaya</taxon>
    </lineage>
</organism>
<evidence type="ECO:0000313" key="3">
    <source>
        <dbReference type="EMBL" id="OVA10442.1"/>
    </source>
</evidence>
<feature type="region of interest" description="Disordered" evidence="1">
    <location>
        <begin position="431"/>
        <end position="535"/>
    </location>
</feature>
<feature type="compositionally biased region" description="Basic and acidic residues" evidence="1">
    <location>
        <begin position="82"/>
        <end position="95"/>
    </location>
</feature>
<evidence type="ECO:0000313" key="4">
    <source>
        <dbReference type="Proteomes" id="UP000195402"/>
    </source>
</evidence>
<feature type="region of interest" description="Disordered" evidence="1">
    <location>
        <begin position="25"/>
        <end position="115"/>
    </location>
</feature>
<protein>
    <submittedName>
        <fullName evidence="3">Pathogenic type III effector avirulence factor Avr cleavage site</fullName>
    </submittedName>
</protein>
<dbReference type="Pfam" id="PF05627">
    <property type="entry name" value="AvrRpt-cleavage"/>
    <property type="match status" value="4"/>
</dbReference>
<feature type="compositionally biased region" description="Low complexity" evidence="1">
    <location>
        <begin position="141"/>
        <end position="152"/>
    </location>
</feature>
<keyword evidence="4" id="KW-1185">Reference proteome</keyword>
<dbReference type="GO" id="GO:0005886">
    <property type="term" value="C:plasma membrane"/>
    <property type="evidence" value="ECO:0007669"/>
    <property type="project" value="TreeGrafter"/>
</dbReference>
<feature type="compositionally biased region" description="Basic and acidic residues" evidence="1">
    <location>
        <begin position="309"/>
        <end position="318"/>
    </location>
</feature>
<gene>
    <name evidence="3" type="ORF">BVC80_8983g10</name>
</gene>
<evidence type="ECO:0000256" key="1">
    <source>
        <dbReference type="SAM" id="MobiDB-lite"/>
    </source>
</evidence>
<evidence type="ECO:0000259" key="2">
    <source>
        <dbReference type="Pfam" id="PF05627"/>
    </source>
</evidence>
<feature type="domain" description="RIN4 pathogenic type III effector avirulence factor Avr cleavage site" evidence="2">
    <location>
        <begin position="317"/>
        <end position="348"/>
    </location>
</feature>
<proteinExistence type="predicted"/>
<feature type="region of interest" description="Disordered" evidence="1">
    <location>
        <begin position="296"/>
        <end position="329"/>
    </location>
</feature>
<dbReference type="AlphaFoldDB" id="A0A200QJ37"/>
<sequence>MLLLRIVPHGKMKACNISRPIQQHLPVPRYGDEESENKVPDTGYSNNATDTETINPNDPGENPDVFSGDTPQVKVPPFLTKVKPDVQVRQEVTRPKHERRSSWDGVSYNPKRSGRQTSAYEFSHIESSGPYQAIFAGQKGSRSSSWASARGGRTPERASTVPKFGQWDEDNQSSDDESTHIYTKQREEKQRGMGKVISMLKESYPKSWKQADSSDSKPERAAVPKFGNWGGNNPSSVDDYIYISKKVKKGKQNGMGKVITKMTESFPKSKTQLDSEDFEWDEDHLFSDDEFTHIFTKSREEETQNGNRKVIDESKTERASSVPKFGNWGGNNPSSVDDYIYIRRKVKKAADKKEEVKKVKQSGWGKVITMTTESFPESKTQLDSEDFEPEWDEDNPSSDDEFTHIFTKSRKEKQSGNGKVIAVPEEYYPRIQKQAGNGHSKFDDAGSVVKFDNPQIPQPSFAENVNVWANRIYFDPEPEESPPNNPKPAGTEQSDPENGKPAEESHPEGQNPNQVKTDDSKKRNWFPWFPWRRKK</sequence>
<feature type="domain" description="RIN4 pathogenic type III effector avirulence factor Avr cleavage site" evidence="2">
    <location>
        <begin position="390"/>
        <end position="414"/>
    </location>
</feature>
<feature type="region of interest" description="Disordered" evidence="1">
    <location>
        <begin position="370"/>
        <end position="402"/>
    </location>
</feature>
<comment type="caution">
    <text evidence="3">The sequence shown here is derived from an EMBL/GenBank/DDBJ whole genome shotgun (WGS) entry which is preliminary data.</text>
</comment>
<name>A0A200QJ37_MACCD</name>
<feature type="region of interest" description="Disordered" evidence="1">
    <location>
        <begin position="141"/>
        <end position="230"/>
    </location>
</feature>
<feature type="compositionally biased region" description="Polar residues" evidence="1">
    <location>
        <begin position="370"/>
        <end position="381"/>
    </location>
</feature>
<feature type="compositionally biased region" description="Basic and acidic residues" evidence="1">
    <location>
        <begin position="497"/>
        <end position="507"/>
    </location>
</feature>
<feature type="compositionally biased region" description="Basic and acidic residues" evidence="1">
    <location>
        <begin position="212"/>
        <end position="222"/>
    </location>
</feature>
<dbReference type="Proteomes" id="UP000195402">
    <property type="component" value="Unassembled WGS sequence"/>
</dbReference>
<dbReference type="PANTHER" id="PTHR33159">
    <property type="entry name" value="RPM1-INTERACTING PROTEIN 4 (RIN4) FAMILY PROTEIN"/>
    <property type="match status" value="1"/>
</dbReference>
<dbReference type="InterPro" id="IPR040387">
    <property type="entry name" value="RIN4/NOI4"/>
</dbReference>
<feature type="compositionally biased region" description="Polar residues" evidence="1">
    <location>
        <begin position="43"/>
        <end position="56"/>
    </location>
</feature>